<keyword evidence="3" id="KW-0493">Microtubule</keyword>
<reference evidence="5" key="1">
    <citation type="journal article" date="2019" name="Sci. Rep.">
        <title>Draft genome of Tanacetum cinerariifolium, the natural source of mosquito coil.</title>
        <authorList>
            <person name="Yamashiro T."/>
            <person name="Shiraishi A."/>
            <person name="Satake H."/>
            <person name="Nakayama K."/>
        </authorList>
    </citation>
    <scope>NUCLEOTIDE SEQUENCE</scope>
</reference>
<evidence type="ECO:0000256" key="2">
    <source>
        <dbReference type="ARBA" id="ARBA00006187"/>
    </source>
</evidence>
<gene>
    <name evidence="5" type="ORF">Tci_902043</name>
</gene>
<proteinExistence type="inferred from homology"/>
<dbReference type="EMBL" id="BKCJ011400503">
    <property type="protein sequence ID" value="GFD30074.1"/>
    <property type="molecule type" value="Genomic_DNA"/>
</dbReference>
<dbReference type="GO" id="GO:0000226">
    <property type="term" value="P:microtubule cytoskeleton organization"/>
    <property type="evidence" value="ECO:0007669"/>
    <property type="project" value="InterPro"/>
</dbReference>
<dbReference type="Pfam" id="PF03999">
    <property type="entry name" value="MAP65_ASE1"/>
    <property type="match status" value="1"/>
</dbReference>
<comment type="subcellular location">
    <subcellularLocation>
        <location evidence="1">Cytoplasm</location>
        <location evidence="1">Cytoskeleton</location>
    </subcellularLocation>
</comment>
<comment type="caution">
    <text evidence="5">The sequence shown here is derived from an EMBL/GenBank/DDBJ whole genome shotgun (WGS) entry which is preliminary data.</text>
</comment>
<evidence type="ECO:0000256" key="4">
    <source>
        <dbReference type="ARBA" id="ARBA00023212"/>
    </source>
</evidence>
<dbReference type="PANTHER" id="PTHR19321">
    <property type="entry name" value="PROTEIN REGULATOR OF CYTOKINESIS 1 PRC1-RELATED"/>
    <property type="match status" value="1"/>
</dbReference>
<dbReference type="Gene3D" id="1.20.58.1520">
    <property type="match status" value="1"/>
</dbReference>
<dbReference type="InterPro" id="IPR007145">
    <property type="entry name" value="MAP65_Ase1_PRC1"/>
</dbReference>
<comment type="similarity">
    <text evidence="2">Belongs to the MAP65/ASE1 family.</text>
</comment>
<evidence type="ECO:0000256" key="1">
    <source>
        <dbReference type="ARBA" id="ARBA00004245"/>
    </source>
</evidence>
<evidence type="ECO:0000313" key="5">
    <source>
        <dbReference type="EMBL" id="GFD30074.1"/>
    </source>
</evidence>
<name>A0A699VEG4_TANCI</name>
<dbReference type="PANTHER" id="PTHR19321:SF7">
    <property type="entry name" value="65-KDA MICROTUBULE-ASSOCIATED PROTEIN 3"/>
    <property type="match status" value="1"/>
</dbReference>
<keyword evidence="4" id="KW-0963">Cytoplasm</keyword>
<accession>A0A699VEG4</accession>
<dbReference type="AlphaFoldDB" id="A0A699VEG4"/>
<dbReference type="GO" id="GO:0008017">
    <property type="term" value="F:microtubule binding"/>
    <property type="evidence" value="ECO:0007669"/>
    <property type="project" value="InterPro"/>
</dbReference>
<organism evidence="5">
    <name type="scientific">Tanacetum cinerariifolium</name>
    <name type="common">Dalmatian daisy</name>
    <name type="synonym">Chrysanthemum cinerariifolium</name>
    <dbReference type="NCBI Taxonomy" id="118510"/>
    <lineage>
        <taxon>Eukaryota</taxon>
        <taxon>Viridiplantae</taxon>
        <taxon>Streptophyta</taxon>
        <taxon>Embryophyta</taxon>
        <taxon>Tracheophyta</taxon>
        <taxon>Spermatophyta</taxon>
        <taxon>Magnoliopsida</taxon>
        <taxon>eudicotyledons</taxon>
        <taxon>Gunneridae</taxon>
        <taxon>Pentapetalae</taxon>
        <taxon>asterids</taxon>
        <taxon>campanulids</taxon>
        <taxon>Asterales</taxon>
        <taxon>Asteraceae</taxon>
        <taxon>Asteroideae</taxon>
        <taxon>Anthemideae</taxon>
        <taxon>Anthemidinae</taxon>
        <taxon>Tanacetum</taxon>
    </lineage>
</organism>
<sequence length="44" mass="5284">MAACEDECWLEEYNNDDNRYNARRGAHLTLKWEEKAWALVNKLI</sequence>
<protein>
    <submittedName>
        <fullName evidence="5">65-kDa microtubule-associated protein 3-like</fullName>
    </submittedName>
</protein>
<evidence type="ECO:0000256" key="3">
    <source>
        <dbReference type="ARBA" id="ARBA00022701"/>
    </source>
</evidence>
<dbReference type="GO" id="GO:0005874">
    <property type="term" value="C:microtubule"/>
    <property type="evidence" value="ECO:0007669"/>
    <property type="project" value="UniProtKB-KW"/>
</dbReference>
<dbReference type="GO" id="GO:0005737">
    <property type="term" value="C:cytoplasm"/>
    <property type="evidence" value="ECO:0007669"/>
    <property type="project" value="TreeGrafter"/>
</dbReference>
<dbReference type="GO" id="GO:0005819">
    <property type="term" value="C:spindle"/>
    <property type="evidence" value="ECO:0007669"/>
    <property type="project" value="TreeGrafter"/>
</dbReference>
<keyword evidence="4" id="KW-0206">Cytoskeleton</keyword>
<feature type="non-terminal residue" evidence="5">
    <location>
        <position position="44"/>
    </location>
</feature>